<evidence type="ECO:0000313" key="4">
    <source>
        <dbReference type="EMBL" id="OCF38208.1"/>
    </source>
</evidence>
<protein>
    <recommendedName>
        <fullName evidence="6">Protein BIG1</fullName>
    </recommendedName>
</protein>
<dbReference type="EMBL" id="KI669492">
    <property type="protein sequence ID" value="OCF38208.1"/>
    <property type="molecule type" value="Genomic_DNA"/>
</dbReference>
<sequence>MRTATALSVIAGAFVLSPVSVSAFRDTSPFLLWNTDPSQIFDDASKVIGGSSLVAADEVYGKLSTLGCDWENVVVINVDQLHNSHLPTLPSSHPTNDALIHIPYLTKPTRRGLSTGLESWASNCGAEVVSSFDDVEIGEKFVIALDSSADSLPSIPSTLSEPYIVLLTGSLSSSSAEKRQERPFPTHITESATATATETESATATETGSATSTATATDSPTETPRRNSTIPTGGPLLERVQLLTTPIITSLLITFGLFIPIATFGVMMLTSIQVPPRMMEISKGLVVGKERKDQ</sequence>
<evidence type="ECO:0000313" key="5">
    <source>
        <dbReference type="Proteomes" id="UP000092666"/>
    </source>
</evidence>
<reference evidence="5" key="2">
    <citation type="submission" date="2013-12" db="EMBL/GenBank/DDBJ databases">
        <title>Evolution of pathogenesis and genome organization in the Tremellales.</title>
        <authorList>
            <person name="Cuomo C."/>
            <person name="Litvintseva A."/>
            <person name="Heitman J."/>
            <person name="Chen Y."/>
            <person name="Sun S."/>
            <person name="Springer D."/>
            <person name="Dromer F."/>
            <person name="Young S."/>
            <person name="Zeng Q."/>
            <person name="Chapman S."/>
            <person name="Gujja S."/>
            <person name="Saif S."/>
            <person name="Birren B."/>
        </authorList>
    </citation>
    <scope>NUCLEOTIDE SEQUENCE [LARGE SCALE GENOMIC DNA]</scope>
    <source>
        <strain evidence="5">BCC8398</strain>
    </source>
</reference>
<keyword evidence="5" id="KW-1185">Reference proteome</keyword>
<feature type="signal peptide" evidence="3">
    <location>
        <begin position="1"/>
        <end position="23"/>
    </location>
</feature>
<dbReference type="OrthoDB" id="10029326at2759"/>
<organism evidence="4 5">
    <name type="scientific">Kwoniella heveanensis BCC8398</name>
    <dbReference type="NCBI Taxonomy" id="1296120"/>
    <lineage>
        <taxon>Eukaryota</taxon>
        <taxon>Fungi</taxon>
        <taxon>Dikarya</taxon>
        <taxon>Basidiomycota</taxon>
        <taxon>Agaricomycotina</taxon>
        <taxon>Tremellomycetes</taxon>
        <taxon>Tremellales</taxon>
        <taxon>Cryptococcaceae</taxon>
        <taxon>Kwoniella</taxon>
    </lineage>
</organism>
<keyword evidence="3" id="KW-0732">Signal</keyword>
<keyword evidence="2" id="KW-0472">Membrane</keyword>
<feature type="transmembrane region" description="Helical" evidence="2">
    <location>
        <begin position="247"/>
        <end position="269"/>
    </location>
</feature>
<evidence type="ECO:0000256" key="1">
    <source>
        <dbReference type="SAM" id="MobiDB-lite"/>
    </source>
</evidence>
<feature type="region of interest" description="Disordered" evidence="1">
    <location>
        <begin position="175"/>
        <end position="234"/>
    </location>
</feature>
<evidence type="ECO:0000256" key="3">
    <source>
        <dbReference type="SAM" id="SignalP"/>
    </source>
</evidence>
<evidence type="ECO:0008006" key="6">
    <source>
        <dbReference type="Google" id="ProtNLM"/>
    </source>
</evidence>
<reference evidence="4 5" key="1">
    <citation type="submission" date="2013-07" db="EMBL/GenBank/DDBJ databases">
        <title>The Genome Sequence of Cryptococcus heveanensis BCC8398.</title>
        <authorList>
            <consortium name="The Broad Institute Genome Sequencing Platform"/>
            <person name="Cuomo C."/>
            <person name="Litvintseva A."/>
            <person name="Chen Y."/>
            <person name="Heitman J."/>
            <person name="Sun S."/>
            <person name="Springer D."/>
            <person name="Dromer F."/>
            <person name="Young S.K."/>
            <person name="Zeng Q."/>
            <person name="Gargeya S."/>
            <person name="Fitzgerald M."/>
            <person name="Abouelleil A."/>
            <person name="Alvarado L."/>
            <person name="Berlin A.M."/>
            <person name="Chapman S.B."/>
            <person name="Dewar J."/>
            <person name="Goldberg J."/>
            <person name="Griggs A."/>
            <person name="Gujja S."/>
            <person name="Hansen M."/>
            <person name="Howarth C."/>
            <person name="Imamovic A."/>
            <person name="Larimer J."/>
            <person name="McCowan C."/>
            <person name="Murphy C."/>
            <person name="Pearson M."/>
            <person name="Priest M."/>
            <person name="Roberts A."/>
            <person name="Saif S."/>
            <person name="Shea T."/>
            <person name="Sykes S."/>
            <person name="Wortman J."/>
            <person name="Nusbaum C."/>
            <person name="Birren B."/>
        </authorList>
    </citation>
    <scope>NUCLEOTIDE SEQUENCE [LARGE SCALE GENOMIC DNA]</scope>
    <source>
        <strain evidence="4 5">BCC8398</strain>
    </source>
</reference>
<feature type="chain" id="PRO_5008627614" description="Protein BIG1" evidence="3">
    <location>
        <begin position="24"/>
        <end position="294"/>
    </location>
</feature>
<proteinExistence type="predicted"/>
<evidence type="ECO:0000256" key="2">
    <source>
        <dbReference type="SAM" id="Phobius"/>
    </source>
</evidence>
<gene>
    <name evidence="4" type="ORF">I316_00433</name>
</gene>
<dbReference type="Proteomes" id="UP000092666">
    <property type="component" value="Unassembled WGS sequence"/>
</dbReference>
<feature type="compositionally biased region" description="Low complexity" evidence="1">
    <location>
        <begin position="189"/>
        <end position="222"/>
    </location>
</feature>
<dbReference type="AlphaFoldDB" id="A0A1B9H4M9"/>
<name>A0A1B9H4M9_9TREE</name>
<dbReference type="STRING" id="1296120.A0A1B9H4M9"/>
<accession>A0A1B9H4M9</accession>
<keyword evidence="2" id="KW-1133">Transmembrane helix</keyword>
<keyword evidence="2" id="KW-0812">Transmembrane</keyword>